<feature type="compositionally biased region" description="Basic residues" evidence="1">
    <location>
        <begin position="60"/>
        <end position="70"/>
    </location>
</feature>
<accession>A0A0R3VTJ2</accession>
<name>A0A0R3VTJ2_TAEAS</name>
<evidence type="ECO:0000256" key="1">
    <source>
        <dbReference type="SAM" id="MobiDB-lite"/>
    </source>
</evidence>
<proteinExistence type="predicted"/>
<sequence length="70" mass="7815">LLLSGNYQKILCGGVLEVFMLGLHPSTIIPRHATGWTPKVCVHSQTSSSVRRQGGYKPADKKKKRKNRKI</sequence>
<protein>
    <submittedName>
        <fullName evidence="2">Ovule protein</fullName>
    </submittedName>
</protein>
<organism evidence="2">
    <name type="scientific">Taenia asiatica</name>
    <name type="common">Asian tapeworm</name>
    <dbReference type="NCBI Taxonomy" id="60517"/>
    <lineage>
        <taxon>Eukaryota</taxon>
        <taxon>Metazoa</taxon>
        <taxon>Spiralia</taxon>
        <taxon>Lophotrochozoa</taxon>
        <taxon>Platyhelminthes</taxon>
        <taxon>Cestoda</taxon>
        <taxon>Eucestoda</taxon>
        <taxon>Cyclophyllidea</taxon>
        <taxon>Taeniidae</taxon>
        <taxon>Taenia</taxon>
    </lineage>
</organism>
<reference evidence="2" key="1">
    <citation type="submission" date="2017-02" db="UniProtKB">
        <authorList>
            <consortium name="WormBaseParasite"/>
        </authorList>
    </citation>
    <scope>IDENTIFICATION</scope>
</reference>
<dbReference type="WBParaSite" id="TASK_0000056501-mRNA-1">
    <property type="protein sequence ID" value="TASK_0000056501-mRNA-1"/>
    <property type="gene ID" value="TASK_0000056501"/>
</dbReference>
<dbReference type="AlphaFoldDB" id="A0A0R3VTJ2"/>
<feature type="region of interest" description="Disordered" evidence="1">
    <location>
        <begin position="44"/>
        <end position="70"/>
    </location>
</feature>
<evidence type="ECO:0000313" key="2">
    <source>
        <dbReference type="WBParaSite" id="TASK_0000056501-mRNA-1"/>
    </source>
</evidence>